<dbReference type="InterPro" id="IPR003594">
    <property type="entry name" value="HATPase_dom"/>
</dbReference>
<sequence>MAYFLITLASFLFAYLAFRYEKLVIRNNAILEHYNEELESELKKRTAQLNKQKKQLEESEFRWKFAVDGRGDGLWDWNVDTNEVYFSKAWKEMLGFKEDEIQGSLEEWKKRVHPDDLEKVYEDINSHMNGETEVYSNEHRVMCKDGSYKWVHDRGIVVQRNEKGRPTRLIGTHTDITLRKETEFKMQQALIVYENTNEGIMITNSKNEIIDVNHSFCKTTGYSYEEVIGKNPSILKSNIKESDFYRQMWQELKDNGSWHGEITNKKKNGELYEEYLNINTIKNNDGTVINYIGIFSDVSVLKQQEKMILQQARTSAIGEMIGNIAHQWRQPLSAISTASTGLKVQLEMDMEISKEETIESLEKINSQTQFLSRTIEDFRGFFSEDMSEVFEFEITEAINKVNDLTKDSFKINFVQVYYDIEKEVFILANKNLLIQALINIYNNALDVLKEIEGKRLLFISVKKNDFNTTLSIKDNGGGISSSNIEKIFDPYFTTKHQSQGTGIGLYMSHQIIVKQLKGNILAKNVKYEHDGEEFMGALFTIIIPTK</sequence>
<dbReference type="Pfam" id="PF13426">
    <property type="entry name" value="PAS_9"/>
    <property type="match status" value="1"/>
</dbReference>
<evidence type="ECO:0000259" key="8">
    <source>
        <dbReference type="PROSITE" id="PS50113"/>
    </source>
</evidence>
<dbReference type="PROSITE" id="PS50113">
    <property type="entry name" value="PAC"/>
    <property type="match status" value="2"/>
</dbReference>
<dbReference type="PANTHER" id="PTHR43304">
    <property type="entry name" value="PHYTOCHROME-LIKE PROTEIN CPH1"/>
    <property type="match status" value="1"/>
</dbReference>
<dbReference type="InterPro" id="IPR005467">
    <property type="entry name" value="His_kinase_dom"/>
</dbReference>
<feature type="domain" description="PAC" evidence="8">
    <location>
        <begin position="135"/>
        <end position="188"/>
    </location>
</feature>
<dbReference type="FunFam" id="3.30.450.20:FF:000099">
    <property type="entry name" value="Sensory box sensor histidine kinase"/>
    <property type="match status" value="1"/>
</dbReference>
<evidence type="ECO:0000256" key="4">
    <source>
        <dbReference type="ARBA" id="ARBA00022679"/>
    </source>
</evidence>
<dbReference type="SUPFAM" id="SSF55785">
    <property type="entry name" value="PYP-like sensor domain (PAS domain)"/>
    <property type="match status" value="2"/>
</dbReference>
<dbReference type="PROSITE" id="PS50112">
    <property type="entry name" value="PAS"/>
    <property type="match status" value="2"/>
</dbReference>
<name>A0A5R8Y0D4_9BACT</name>
<evidence type="ECO:0000259" key="6">
    <source>
        <dbReference type="PROSITE" id="PS50109"/>
    </source>
</evidence>
<evidence type="ECO:0000256" key="1">
    <source>
        <dbReference type="ARBA" id="ARBA00000085"/>
    </source>
</evidence>
<dbReference type="InterPro" id="IPR004358">
    <property type="entry name" value="Sig_transdc_His_kin-like_C"/>
</dbReference>
<dbReference type="InterPro" id="IPR003661">
    <property type="entry name" value="HisK_dim/P_dom"/>
</dbReference>
<dbReference type="NCBIfam" id="TIGR00229">
    <property type="entry name" value="sensory_box"/>
    <property type="match status" value="2"/>
</dbReference>
<evidence type="ECO:0000256" key="2">
    <source>
        <dbReference type="ARBA" id="ARBA00012438"/>
    </source>
</evidence>
<keyword evidence="4" id="KW-0808">Transferase</keyword>
<dbReference type="SMART" id="SM00387">
    <property type="entry name" value="HATPase_c"/>
    <property type="match status" value="1"/>
</dbReference>
<dbReference type="SMART" id="SM00091">
    <property type="entry name" value="PAS"/>
    <property type="match status" value="2"/>
</dbReference>
<evidence type="ECO:0000313" key="9">
    <source>
        <dbReference type="EMBL" id="TLP38331.1"/>
    </source>
</evidence>
<dbReference type="InterPro" id="IPR052162">
    <property type="entry name" value="Sensor_kinase/Photoreceptor"/>
</dbReference>
<feature type="domain" description="PAC" evidence="8">
    <location>
        <begin position="258"/>
        <end position="310"/>
    </location>
</feature>
<dbReference type="InterPro" id="IPR000700">
    <property type="entry name" value="PAS-assoc_C"/>
</dbReference>
<dbReference type="PROSITE" id="PS50109">
    <property type="entry name" value="HIS_KIN"/>
    <property type="match status" value="1"/>
</dbReference>
<feature type="domain" description="PAS" evidence="7">
    <location>
        <begin position="59"/>
        <end position="131"/>
    </location>
</feature>
<evidence type="ECO:0000313" key="10">
    <source>
        <dbReference type="Proteomes" id="UP000308901"/>
    </source>
</evidence>
<dbReference type="InterPro" id="IPR013655">
    <property type="entry name" value="PAS_fold_3"/>
</dbReference>
<organism evidence="9 10">
    <name type="scientific">Arcobacter arenosus</name>
    <dbReference type="NCBI Taxonomy" id="2576037"/>
    <lineage>
        <taxon>Bacteria</taxon>
        <taxon>Pseudomonadati</taxon>
        <taxon>Campylobacterota</taxon>
        <taxon>Epsilonproteobacteria</taxon>
        <taxon>Campylobacterales</taxon>
        <taxon>Arcobacteraceae</taxon>
        <taxon>Arcobacter</taxon>
    </lineage>
</organism>
<keyword evidence="5" id="KW-0418">Kinase</keyword>
<dbReference type="Pfam" id="PF02518">
    <property type="entry name" value="HATPase_c"/>
    <property type="match status" value="1"/>
</dbReference>
<feature type="domain" description="Histidine kinase" evidence="6">
    <location>
        <begin position="323"/>
        <end position="546"/>
    </location>
</feature>
<dbReference type="AlphaFoldDB" id="A0A5R8Y0D4"/>
<evidence type="ECO:0000256" key="3">
    <source>
        <dbReference type="ARBA" id="ARBA00022553"/>
    </source>
</evidence>
<protein>
    <recommendedName>
        <fullName evidence="2">histidine kinase</fullName>
        <ecNumber evidence="2">2.7.13.3</ecNumber>
    </recommendedName>
</protein>
<dbReference type="RefSeq" id="WP_138152325.1">
    <property type="nucleotide sequence ID" value="NZ_VANU01000003.1"/>
</dbReference>
<dbReference type="InterPro" id="IPR036890">
    <property type="entry name" value="HATPase_C_sf"/>
</dbReference>
<keyword evidence="10" id="KW-1185">Reference proteome</keyword>
<reference evidence="9 10" key="1">
    <citation type="submission" date="2019-05" db="EMBL/GenBank/DDBJ databases">
        <title>Arcobacter sp. nov., isolated from sea sediment.</title>
        <authorList>
            <person name="Kim W."/>
        </authorList>
    </citation>
    <scope>NUCLEOTIDE SEQUENCE [LARGE SCALE GENOMIC DNA]</scope>
    <source>
        <strain evidence="9 10">CAU 1517</strain>
    </source>
</reference>
<dbReference type="Proteomes" id="UP000308901">
    <property type="component" value="Unassembled WGS sequence"/>
</dbReference>
<dbReference type="GO" id="GO:0000155">
    <property type="term" value="F:phosphorelay sensor kinase activity"/>
    <property type="evidence" value="ECO:0007669"/>
    <property type="project" value="InterPro"/>
</dbReference>
<keyword evidence="3" id="KW-0597">Phosphoprotein</keyword>
<dbReference type="PANTHER" id="PTHR43304:SF1">
    <property type="entry name" value="PAC DOMAIN-CONTAINING PROTEIN"/>
    <property type="match status" value="1"/>
</dbReference>
<dbReference type="InterPro" id="IPR000014">
    <property type="entry name" value="PAS"/>
</dbReference>
<evidence type="ECO:0000256" key="5">
    <source>
        <dbReference type="ARBA" id="ARBA00022777"/>
    </source>
</evidence>
<comment type="catalytic activity">
    <reaction evidence="1">
        <text>ATP + protein L-histidine = ADP + protein N-phospho-L-histidine.</text>
        <dbReference type="EC" id="2.7.13.3"/>
    </reaction>
</comment>
<dbReference type="SUPFAM" id="SSF55874">
    <property type="entry name" value="ATPase domain of HSP90 chaperone/DNA topoisomerase II/histidine kinase"/>
    <property type="match status" value="1"/>
</dbReference>
<dbReference type="Gene3D" id="3.30.450.20">
    <property type="entry name" value="PAS domain"/>
    <property type="match status" value="2"/>
</dbReference>
<gene>
    <name evidence="9" type="ORF">FDK22_07605</name>
</gene>
<dbReference type="CDD" id="cd00082">
    <property type="entry name" value="HisKA"/>
    <property type="match status" value="1"/>
</dbReference>
<dbReference type="EMBL" id="VANU01000003">
    <property type="protein sequence ID" value="TLP38331.1"/>
    <property type="molecule type" value="Genomic_DNA"/>
</dbReference>
<dbReference type="CDD" id="cd00130">
    <property type="entry name" value="PAS"/>
    <property type="match status" value="2"/>
</dbReference>
<comment type="caution">
    <text evidence="9">The sequence shown here is derived from an EMBL/GenBank/DDBJ whole genome shotgun (WGS) entry which is preliminary data.</text>
</comment>
<dbReference type="PRINTS" id="PR00344">
    <property type="entry name" value="BCTRLSENSOR"/>
</dbReference>
<dbReference type="SMART" id="SM00086">
    <property type="entry name" value="PAC"/>
    <property type="match status" value="2"/>
</dbReference>
<dbReference type="InterPro" id="IPR035965">
    <property type="entry name" value="PAS-like_dom_sf"/>
</dbReference>
<dbReference type="Gene3D" id="3.30.565.10">
    <property type="entry name" value="Histidine kinase-like ATPase, C-terminal domain"/>
    <property type="match status" value="1"/>
</dbReference>
<evidence type="ECO:0000259" key="7">
    <source>
        <dbReference type="PROSITE" id="PS50112"/>
    </source>
</evidence>
<feature type="domain" description="PAS" evidence="7">
    <location>
        <begin position="192"/>
        <end position="231"/>
    </location>
</feature>
<dbReference type="Gene3D" id="1.10.287.130">
    <property type="match status" value="1"/>
</dbReference>
<accession>A0A5R8Y0D4</accession>
<proteinExistence type="predicted"/>
<dbReference type="SUPFAM" id="SSF47384">
    <property type="entry name" value="Homodimeric domain of signal transducing histidine kinase"/>
    <property type="match status" value="1"/>
</dbReference>
<dbReference type="Pfam" id="PF08447">
    <property type="entry name" value="PAS_3"/>
    <property type="match status" value="1"/>
</dbReference>
<dbReference type="EC" id="2.7.13.3" evidence="2"/>
<dbReference type="InterPro" id="IPR036097">
    <property type="entry name" value="HisK_dim/P_sf"/>
</dbReference>
<dbReference type="InterPro" id="IPR001610">
    <property type="entry name" value="PAC"/>
</dbReference>
<dbReference type="OrthoDB" id="9761263at2"/>